<sequence>MAARSDPIVTNLLAQGASEAGFCWREHFSLELPDDLARFFSLPEHFSPSFTYAWNWRRESWEHSLHRSSAEHMAGQQDTAGMQL</sequence>
<comment type="caution">
    <text evidence="1">The sequence shown here is derived from an EMBL/GenBank/DDBJ whole genome shotgun (WGS) entry which is preliminary data.</text>
</comment>
<dbReference type="EMBL" id="VSRR010049731">
    <property type="protein sequence ID" value="MPC78926.1"/>
    <property type="molecule type" value="Genomic_DNA"/>
</dbReference>
<dbReference type="Proteomes" id="UP000324222">
    <property type="component" value="Unassembled WGS sequence"/>
</dbReference>
<evidence type="ECO:0000313" key="1">
    <source>
        <dbReference type="EMBL" id="MPC78926.1"/>
    </source>
</evidence>
<evidence type="ECO:0000313" key="2">
    <source>
        <dbReference type="Proteomes" id="UP000324222"/>
    </source>
</evidence>
<proteinExistence type="predicted"/>
<dbReference type="AlphaFoldDB" id="A0A5B7IAJ6"/>
<reference evidence="1 2" key="1">
    <citation type="submission" date="2019-05" db="EMBL/GenBank/DDBJ databases">
        <title>Another draft genome of Portunus trituberculatus and its Hox gene families provides insights of decapod evolution.</title>
        <authorList>
            <person name="Jeong J.-H."/>
            <person name="Song I."/>
            <person name="Kim S."/>
            <person name="Choi T."/>
            <person name="Kim D."/>
            <person name="Ryu S."/>
            <person name="Kim W."/>
        </authorList>
    </citation>
    <scope>NUCLEOTIDE SEQUENCE [LARGE SCALE GENOMIC DNA]</scope>
    <source>
        <tissue evidence="1">Muscle</tissue>
    </source>
</reference>
<accession>A0A5B7IAJ6</accession>
<protein>
    <submittedName>
        <fullName evidence="1">Uncharacterized protein</fullName>
    </submittedName>
</protein>
<keyword evidence="2" id="KW-1185">Reference proteome</keyword>
<name>A0A5B7IAJ6_PORTR</name>
<organism evidence="1 2">
    <name type="scientific">Portunus trituberculatus</name>
    <name type="common">Swimming crab</name>
    <name type="synonym">Neptunus trituberculatus</name>
    <dbReference type="NCBI Taxonomy" id="210409"/>
    <lineage>
        <taxon>Eukaryota</taxon>
        <taxon>Metazoa</taxon>
        <taxon>Ecdysozoa</taxon>
        <taxon>Arthropoda</taxon>
        <taxon>Crustacea</taxon>
        <taxon>Multicrustacea</taxon>
        <taxon>Malacostraca</taxon>
        <taxon>Eumalacostraca</taxon>
        <taxon>Eucarida</taxon>
        <taxon>Decapoda</taxon>
        <taxon>Pleocyemata</taxon>
        <taxon>Brachyura</taxon>
        <taxon>Eubrachyura</taxon>
        <taxon>Portunoidea</taxon>
        <taxon>Portunidae</taxon>
        <taxon>Portuninae</taxon>
        <taxon>Portunus</taxon>
    </lineage>
</organism>
<gene>
    <name evidence="1" type="ORF">E2C01_073434</name>
</gene>